<keyword evidence="2" id="KW-0238">DNA-binding</keyword>
<keyword evidence="1" id="KW-0805">Transcription regulation</keyword>
<dbReference type="InterPro" id="IPR003441">
    <property type="entry name" value="NAC-dom"/>
</dbReference>
<dbReference type="GO" id="GO:0006355">
    <property type="term" value="P:regulation of DNA-templated transcription"/>
    <property type="evidence" value="ECO:0007669"/>
    <property type="project" value="InterPro"/>
</dbReference>
<dbReference type="AlphaFoldDB" id="A0A4U5QU47"/>
<dbReference type="SUPFAM" id="SSF101941">
    <property type="entry name" value="NAC domain"/>
    <property type="match status" value="1"/>
</dbReference>
<organism evidence="6">
    <name type="scientific">Populus alba</name>
    <name type="common">White poplar</name>
    <dbReference type="NCBI Taxonomy" id="43335"/>
    <lineage>
        <taxon>Eukaryota</taxon>
        <taxon>Viridiplantae</taxon>
        <taxon>Streptophyta</taxon>
        <taxon>Embryophyta</taxon>
        <taxon>Tracheophyta</taxon>
        <taxon>Spermatophyta</taxon>
        <taxon>Magnoliopsida</taxon>
        <taxon>eudicotyledons</taxon>
        <taxon>Gunneridae</taxon>
        <taxon>Pentapetalae</taxon>
        <taxon>rosids</taxon>
        <taxon>fabids</taxon>
        <taxon>Malpighiales</taxon>
        <taxon>Salicaceae</taxon>
        <taxon>Saliceae</taxon>
        <taxon>Populus</taxon>
    </lineage>
</organism>
<dbReference type="GO" id="GO:0003677">
    <property type="term" value="F:DNA binding"/>
    <property type="evidence" value="ECO:0007669"/>
    <property type="project" value="UniProtKB-KW"/>
</dbReference>
<dbReference type="EMBL" id="RCHU01000113">
    <property type="protein sequence ID" value="TKS14603.1"/>
    <property type="molecule type" value="Genomic_DNA"/>
</dbReference>
<evidence type="ECO:0000256" key="1">
    <source>
        <dbReference type="ARBA" id="ARBA00023015"/>
    </source>
</evidence>
<proteinExistence type="predicted"/>
<keyword evidence="3" id="KW-0804">Transcription</keyword>
<gene>
    <name evidence="6" type="ORF">D5086_0000046770</name>
</gene>
<reference evidence="6" key="1">
    <citation type="submission" date="2018-10" db="EMBL/GenBank/DDBJ databases">
        <title>Population genomic analysis revealed the cold adaptation of white poplar.</title>
        <authorList>
            <person name="Liu Y.-J."/>
        </authorList>
    </citation>
    <scope>NUCLEOTIDE SEQUENCE [LARGE SCALE GENOMIC DNA]</scope>
    <source>
        <strain evidence="6">PAL-ZL1</strain>
    </source>
</reference>
<feature type="domain" description="NAC" evidence="5">
    <location>
        <begin position="90"/>
        <end position="145"/>
    </location>
</feature>
<dbReference type="InterPro" id="IPR036093">
    <property type="entry name" value="NAC_dom_sf"/>
</dbReference>
<comment type="caution">
    <text evidence="6">The sequence shown here is derived from an EMBL/GenBank/DDBJ whole genome shotgun (WGS) entry which is preliminary data.</text>
</comment>
<protein>
    <recommendedName>
        <fullName evidence="5">NAC domain-containing protein</fullName>
    </recommendedName>
</protein>
<name>A0A4U5QU47_POPAL</name>
<evidence type="ECO:0000313" key="6">
    <source>
        <dbReference type="EMBL" id="TKS14603.1"/>
    </source>
</evidence>
<evidence type="ECO:0000256" key="2">
    <source>
        <dbReference type="ARBA" id="ARBA00023125"/>
    </source>
</evidence>
<dbReference type="Pfam" id="PF02365">
    <property type="entry name" value="NAM"/>
    <property type="match status" value="1"/>
</dbReference>
<evidence type="ECO:0000256" key="3">
    <source>
        <dbReference type="ARBA" id="ARBA00023163"/>
    </source>
</evidence>
<sequence length="145" mass="16494">MALDFENQNLGKEIDISAFGEGVWSNITATPPDFGNQNPCKKTDMSTPEEEQTLVLLDHPPVLLPLLVSVLGRVMDDYFSSVLEFFRLLMEQGFKFQPTNEELISKYLVPKTRGDIMGGLHMAVVNLCEHEPWDLPAIFVERFEY</sequence>
<dbReference type="PROSITE" id="PS51005">
    <property type="entry name" value="NAC"/>
    <property type="match status" value="1"/>
</dbReference>
<accession>A0A4U5QU47</accession>
<evidence type="ECO:0000256" key="4">
    <source>
        <dbReference type="ARBA" id="ARBA00023242"/>
    </source>
</evidence>
<evidence type="ECO:0000259" key="5">
    <source>
        <dbReference type="PROSITE" id="PS51005"/>
    </source>
</evidence>
<keyword evidence="4" id="KW-0539">Nucleus</keyword>